<dbReference type="GO" id="GO:0003887">
    <property type="term" value="F:DNA-directed DNA polymerase activity"/>
    <property type="evidence" value="ECO:0000318"/>
    <property type="project" value="GO_Central"/>
</dbReference>
<dbReference type="GO" id="GO:0003899">
    <property type="term" value="F:DNA-directed RNA polymerase activity"/>
    <property type="evidence" value="ECO:0000318"/>
    <property type="project" value="GO_Central"/>
</dbReference>
<name>A0A1Y1HWM0_KLENI</name>
<organism evidence="6 7">
    <name type="scientific">Klebsormidium nitens</name>
    <name type="common">Green alga</name>
    <name type="synonym">Ulothrix nitens</name>
    <dbReference type="NCBI Taxonomy" id="105231"/>
    <lineage>
        <taxon>Eukaryota</taxon>
        <taxon>Viridiplantae</taxon>
        <taxon>Streptophyta</taxon>
        <taxon>Klebsormidiophyceae</taxon>
        <taxon>Klebsormidiales</taxon>
        <taxon>Klebsormidiaceae</taxon>
        <taxon>Klebsormidium</taxon>
    </lineage>
</organism>
<dbReference type="GO" id="GO:0006264">
    <property type="term" value="P:mitochondrial DNA replication"/>
    <property type="evidence" value="ECO:0000318"/>
    <property type="project" value="GO_Central"/>
</dbReference>
<dbReference type="EMBL" id="DF237034">
    <property type="protein sequence ID" value="GAQ81589.1"/>
    <property type="molecule type" value="Genomic_DNA"/>
</dbReference>
<dbReference type="PANTHER" id="PTHR31399:SF0">
    <property type="entry name" value="DNA-DIRECTED PRIMASE_POLYMERASE PROTEIN"/>
    <property type="match status" value="1"/>
</dbReference>
<dbReference type="GO" id="GO:0031297">
    <property type="term" value="P:replication fork processing"/>
    <property type="evidence" value="ECO:0000318"/>
    <property type="project" value="GO_Central"/>
</dbReference>
<reference evidence="6 7" key="1">
    <citation type="journal article" date="2014" name="Nat. Commun.">
        <title>Klebsormidium flaccidum genome reveals primary factors for plant terrestrial adaptation.</title>
        <authorList>
            <person name="Hori K."/>
            <person name="Maruyama F."/>
            <person name="Fujisawa T."/>
            <person name="Togashi T."/>
            <person name="Yamamoto N."/>
            <person name="Seo M."/>
            <person name="Sato S."/>
            <person name="Yamada T."/>
            <person name="Mori H."/>
            <person name="Tajima N."/>
            <person name="Moriyama T."/>
            <person name="Ikeuchi M."/>
            <person name="Watanabe M."/>
            <person name="Wada H."/>
            <person name="Kobayashi K."/>
            <person name="Saito M."/>
            <person name="Masuda T."/>
            <person name="Sasaki-Sekimoto Y."/>
            <person name="Mashiguchi K."/>
            <person name="Awai K."/>
            <person name="Shimojima M."/>
            <person name="Masuda S."/>
            <person name="Iwai M."/>
            <person name="Nobusawa T."/>
            <person name="Narise T."/>
            <person name="Kondo S."/>
            <person name="Saito H."/>
            <person name="Sato R."/>
            <person name="Murakawa M."/>
            <person name="Ihara Y."/>
            <person name="Oshima-Yamada Y."/>
            <person name="Ohtaka K."/>
            <person name="Satoh M."/>
            <person name="Sonobe K."/>
            <person name="Ishii M."/>
            <person name="Ohtani R."/>
            <person name="Kanamori-Sato M."/>
            <person name="Honoki R."/>
            <person name="Miyazaki D."/>
            <person name="Mochizuki H."/>
            <person name="Umetsu J."/>
            <person name="Higashi K."/>
            <person name="Shibata D."/>
            <person name="Kamiya Y."/>
            <person name="Sato N."/>
            <person name="Nakamura Y."/>
            <person name="Tabata S."/>
            <person name="Ida S."/>
            <person name="Kurokawa K."/>
            <person name="Ohta H."/>
        </authorList>
    </citation>
    <scope>NUCLEOTIDE SEQUENCE [LARGE SCALE GENOMIC DNA]</scope>
    <source>
        <strain evidence="6 7">NIES-2285</strain>
    </source>
</reference>
<dbReference type="STRING" id="105231.A0A1Y1HWM0"/>
<evidence type="ECO:0000256" key="1">
    <source>
        <dbReference type="ARBA" id="ARBA00026139"/>
    </source>
</evidence>
<gene>
    <name evidence="6" type="ORF">KFL_000850050</name>
</gene>
<dbReference type="GO" id="GO:0042276">
    <property type="term" value="P:error-prone translesion synthesis"/>
    <property type="evidence" value="ECO:0007669"/>
    <property type="project" value="InterPro"/>
</dbReference>
<dbReference type="OrthoDB" id="5988181at2759"/>
<dbReference type="GO" id="GO:0019985">
    <property type="term" value="P:translesion synthesis"/>
    <property type="evidence" value="ECO:0000318"/>
    <property type="project" value="GO_Central"/>
</dbReference>
<dbReference type="GO" id="GO:0009411">
    <property type="term" value="P:response to UV"/>
    <property type="evidence" value="ECO:0000318"/>
    <property type="project" value="GO_Central"/>
</dbReference>
<comment type="catalytic activity">
    <reaction evidence="2">
        <text>ssDNA + n NTP = ssDNA/pppN(pN)n-1 hybrid + (n-1) diphosphate.</text>
        <dbReference type="EC" id="2.7.7.102"/>
    </reaction>
</comment>
<feature type="compositionally biased region" description="Basic and acidic residues" evidence="5">
    <location>
        <begin position="525"/>
        <end position="535"/>
    </location>
</feature>
<dbReference type="Pfam" id="PF03121">
    <property type="entry name" value="Herpes_UL52"/>
    <property type="match status" value="1"/>
</dbReference>
<dbReference type="Proteomes" id="UP000054558">
    <property type="component" value="Unassembled WGS sequence"/>
</dbReference>
<evidence type="ECO:0000256" key="4">
    <source>
        <dbReference type="ARBA" id="ARBA00047303"/>
    </source>
</evidence>
<comment type="catalytic activity">
    <reaction evidence="4">
        <text>DNA(n) + a 2'-deoxyribonucleoside 5'-triphosphate = DNA(n+1) + diphosphate</text>
        <dbReference type="Rhea" id="RHEA:22508"/>
        <dbReference type="Rhea" id="RHEA-COMP:17339"/>
        <dbReference type="Rhea" id="RHEA-COMP:17340"/>
        <dbReference type="ChEBI" id="CHEBI:33019"/>
        <dbReference type="ChEBI" id="CHEBI:61560"/>
        <dbReference type="ChEBI" id="CHEBI:173112"/>
        <dbReference type="EC" id="2.7.7.7"/>
    </reaction>
    <physiologicalReaction direction="left-to-right" evidence="4">
        <dbReference type="Rhea" id="RHEA:22509"/>
    </physiologicalReaction>
</comment>
<dbReference type="OMA" id="DEDYEWW"/>
<evidence type="ECO:0000256" key="5">
    <source>
        <dbReference type="SAM" id="MobiDB-lite"/>
    </source>
</evidence>
<protein>
    <recommendedName>
        <fullName evidence="1">DNA-directed primase/polymerase protein</fullName>
        <ecNumber evidence="3">2.7.7.102</ecNumber>
    </recommendedName>
</protein>
<dbReference type="GO" id="GO:0005759">
    <property type="term" value="C:mitochondrial matrix"/>
    <property type="evidence" value="ECO:0000318"/>
    <property type="project" value="GO_Central"/>
</dbReference>
<dbReference type="PANTHER" id="PTHR31399">
    <property type="entry name" value="DNA-DIRECTED PRIMASE / POLYMERASE PROTEIN"/>
    <property type="match status" value="1"/>
</dbReference>
<evidence type="ECO:0000313" key="7">
    <source>
        <dbReference type="Proteomes" id="UP000054558"/>
    </source>
</evidence>
<dbReference type="GO" id="GO:0003682">
    <property type="term" value="F:chromatin binding"/>
    <property type="evidence" value="ECO:0000318"/>
    <property type="project" value="GO_Central"/>
</dbReference>
<accession>A0A1Y1HWM0</accession>
<evidence type="ECO:0000256" key="2">
    <source>
        <dbReference type="ARBA" id="ARBA00044677"/>
    </source>
</evidence>
<evidence type="ECO:0000256" key="3">
    <source>
        <dbReference type="ARBA" id="ARBA00044768"/>
    </source>
</evidence>
<proteinExistence type="predicted"/>
<dbReference type="GO" id="GO:0005634">
    <property type="term" value="C:nucleus"/>
    <property type="evidence" value="ECO:0000318"/>
    <property type="project" value="GO_Central"/>
</dbReference>
<evidence type="ECO:0000313" key="6">
    <source>
        <dbReference type="EMBL" id="GAQ81589.1"/>
    </source>
</evidence>
<dbReference type="InterPro" id="IPR044917">
    <property type="entry name" value="PRIMPOL"/>
</dbReference>
<dbReference type="EC" id="2.7.7.102" evidence="3"/>
<sequence length="570" mass="63230">MASEAGGDAPLSSKQASELLDCYRAGKRARLKASEKTKSSGSGYAAAARSAASVESCRSPVVQNECKPGAAGDAAGDASAALQARCKKSLGGQKFYGKRSTSTQWHALLKQIASANKNFILAEEEARRQRLARAAVWQIFPTQEMAFKFADAHDAQNADADRLAVLTFEDSATGRRRFLVTTLDVFWQRYQRMLPGHQHYYEIIREGCACHLYLDLEYLKGPNPAADAEPLMVALLRLLSTAVQEHLGLALREDALVELDSSTDEKFSRHLIAPLPGHGFKSNAHVGAFIKKFCSHLRAMRDTDPSCAMLFVWKPGEATGAAGEWPSSLLIDEAVYSRNRAFRLPFSSKYGKKARLLPTPRFKCKNLAEREVFFSALICPPGGFHGATLLTVFDEIEVGARPGPARSTVVKASRVAEASPFPAVDAFIQDMATGDDTPARLRNWSLFEERGVLVFNIDNNRYCERIGRQHKSNNVMYVVDFLLAGYYQKCHDPDCRDFRFSIRPLPPHLLPEAFRRTPPAPPHAHASDQDGERQRVAVSQDAEPPPDWWEKVGEIASVFENVDTWDIEKE</sequence>
<feature type="region of interest" description="Disordered" evidence="5">
    <location>
        <begin position="511"/>
        <end position="548"/>
    </location>
</feature>
<keyword evidence="7" id="KW-1185">Reference proteome</keyword>
<dbReference type="AlphaFoldDB" id="A0A1Y1HWM0"/>